<comment type="caution">
    <text evidence="1">The sequence shown here is derived from an EMBL/GenBank/DDBJ whole genome shotgun (WGS) entry which is preliminary data.</text>
</comment>
<evidence type="ECO:0000313" key="2">
    <source>
        <dbReference type="Proteomes" id="UP001489004"/>
    </source>
</evidence>
<organism evidence="1 2">
    <name type="scientific">[Myrmecia] bisecta</name>
    <dbReference type="NCBI Taxonomy" id="41462"/>
    <lineage>
        <taxon>Eukaryota</taxon>
        <taxon>Viridiplantae</taxon>
        <taxon>Chlorophyta</taxon>
        <taxon>core chlorophytes</taxon>
        <taxon>Trebouxiophyceae</taxon>
        <taxon>Trebouxiales</taxon>
        <taxon>Trebouxiaceae</taxon>
        <taxon>Myrmecia</taxon>
    </lineage>
</organism>
<sequence length="173" mass="18673">MSQNTKTVLHGGSWADAQDRPSMEAQYRVFGVLVEHLVVESQLLLWTPKLEPALNLVGELGQHFLHASRQLGFPLLFILASDLPLGVTTTLVEQSVRGQLGSDSRCQVLVRGYEGLGMSGNIFFEGIMAAYDLGVGGLGCFDTPQYSACMELPASLRQLVAAKKHMPKALSAG</sequence>
<dbReference type="Proteomes" id="UP001489004">
    <property type="component" value="Unassembled WGS sequence"/>
</dbReference>
<evidence type="ECO:0000313" key="1">
    <source>
        <dbReference type="EMBL" id="KAK9815672.1"/>
    </source>
</evidence>
<reference evidence="1 2" key="1">
    <citation type="journal article" date="2024" name="Nat. Commun.">
        <title>Phylogenomics reveals the evolutionary origins of lichenization in chlorophyte algae.</title>
        <authorList>
            <person name="Puginier C."/>
            <person name="Libourel C."/>
            <person name="Otte J."/>
            <person name="Skaloud P."/>
            <person name="Haon M."/>
            <person name="Grisel S."/>
            <person name="Petersen M."/>
            <person name="Berrin J.G."/>
            <person name="Delaux P.M."/>
            <person name="Dal Grande F."/>
            <person name="Keller J."/>
        </authorList>
    </citation>
    <scope>NUCLEOTIDE SEQUENCE [LARGE SCALE GENOMIC DNA]</scope>
    <source>
        <strain evidence="1 2">SAG 2043</strain>
    </source>
</reference>
<dbReference type="EMBL" id="JALJOR010000006">
    <property type="protein sequence ID" value="KAK9815672.1"/>
    <property type="molecule type" value="Genomic_DNA"/>
</dbReference>
<gene>
    <name evidence="1" type="ORF">WJX72_007859</name>
</gene>
<dbReference type="AlphaFoldDB" id="A0AAW1Q3F7"/>
<accession>A0AAW1Q3F7</accession>
<name>A0AAW1Q3F7_9CHLO</name>
<protein>
    <submittedName>
        <fullName evidence="1">Uncharacterized protein</fullName>
    </submittedName>
</protein>
<keyword evidence="2" id="KW-1185">Reference proteome</keyword>
<proteinExistence type="predicted"/>